<accession>A0ABV6LWZ3</accession>
<feature type="transmembrane region" description="Helical" evidence="7">
    <location>
        <begin position="295"/>
        <end position="316"/>
    </location>
</feature>
<dbReference type="CDD" id="cd17324">
    <property type="entry name" value="MFS_NepI_like"/>
    <property type="match status" value="1"/>
</dbReference>
<feature type="transmembrane region" description="Helical" evidence="7">
    <location>
        <begin position="206"/>
        <end position="227"/>
    </location>
</feature>
<dbReference type="InterPro" id="IPR036259">
    <property type="entry name" value="MFS_trans_sf"/>
</dbReference>
<feature type="transmembrane region" description="Helical" evidence="7">
    <location>
        <begin position="359"/>
        <end position="377"/>
    </location>
</feature>
<evidence type="ECO:0000256" key="1">
    <source>
        <dbReference type="ARBA" id="ARBA00004651"/>
    </source>
</evidence>
<comment type="subcellular location">
    <subcellularLocation>
        <location evidence="1">Cell membrane</location>
        <topology evidence="1">Multi-pass membrane protein</topology>
    </subcellularLocation>
</comment>
<evidence type="ECO:0000256" key="6">
    <source>
        <dbReference type="SAM" id="MobiDB-lite"/>
    </source>
</evidence>
<feature type="transmembrane region" description="Helical" evidence="7">
    <location>
        <begin position="106"/>
        <end position="127"/>
    </location>
</feature>
<dbReference type="Pfam" id="PF07690">
    <property type="entry name" value="MFS_1"/>
    <property type="match status" value="1"/>
</dbReference>
<name>A0ABV6LWZ3_9ACTN</name>
<feature type="transmembrane region" description="Helical" evidence="7">
    <location>
        <begin position="77"/>
        <end position="100"/>
    </location>
</feature>
<dbReference type="InterPro" id="IPR020846">
    <property type="entry name" value="MFS_dom"/>
</dbReference>
<keyword evidence="5 7" id="KW-0472">Membrane</keyword>
<dbReference type="RefSeq" id="WP_377245861.1">
    <property type="nucleotide sequence ID" value="NZ_JBHLUH010000005.1"/>
</dbReference>
<feature type="domain" description="Major facilitator superfamily (MFS) profile" evidence="8">
    <location>
        <begin position="11"/>
        <end position="382"/>
    </location>
</feature>
<feature type="transmembrane region" description="Helical" evidence="7">
    <location>
        <begin position="12"/>
        <end position="35"/>
    </location>
</feature>
<dbReference type="SUPFAM" id="SSF103473">
    <property type="entry name" value="MFS general substrate transporter"/>
    <property type="match status" value="1"/>
</dbReference>
<feature type="transmembrane region" description="Helical" evidence="7">
    <location>
        <begin position="328"/>
        <end position="347"/>
    </location>
</feature>
<dbReference type="PANTHER" id="PTHR43124:SF4">
    <property type="entry name" value="SUGAR EFFLUX TRANSPORTER"/>
    <property type="match status" value="1"/>
</dbReference>
<feature type="transmembrane region" description="Helical" evidence="7">
    <location>
        <begin position="272"/>
        <end position="289"/>
    </location>
</feature>
<dbReference type="InterPro" id="IPR050189">
    <property type="entry name" value="MFS_Efflux_Transporters"/>
</dbReference>
<reference evidence="9 10" key="1">
    <citation type="submission" date="2024-09" db="EMBL/GenBank/DDBJ databases">
        <authorList>
            <person name="Sun Q."/>
            <person name="Mori K."/>
        </authorList>
    </citation>
    <scope>NUCLEOTIDE SEQUENCE [LARGE SCALE GENOMIC DNA]</scope>
    <source>
        <strain evidence="9 10">TBRC 3947</strain>
    </source>
</reference>
<feature type="transmembrane region" description="Helical" evidence="7">
    <location>
        <begin position="47"/>
        <end position="65"/>
    </location>
</feature>
<evidence type="ECO:0000256" key="5">
    <source>
        <dbReference type="ARBA" id="ARBA00023136"/>
    </source>
</evidence>
<evidence type="ECO:0000313" key="10">
    <source>
        <dbReference type="Proteomes" id="UP001589867"/>
    </source>
</evidence>
<evidence type="ECO:0000256" key="2">
    <source>
        <dbReference type="ARBA" id="ARBA00022475"/>
    </source>
</evidence>
<proteinExistence type="predicted"/>
<comment type="caution">
    <text evidence="9">The sequence shown here is derived from an EMBL/GenBank/DDBJ whole genome shotgun (WGS) entry which is preliminary data.</text>
</comment>
<feature type="region of interest" description="Disordered" evidence="6">
    <location>
        <begin position="384"/>
        <end position="403"/>
    </location>
</feature>
<protein>
    <submittedName>
        <fullName evidence="9">MFS transporter</fullName>
    </submittedName>
</protein>
<evidence type="ECO:0000259" key="8">
    <source>
        <dbReference type="PROSITE" id="PS50850"/>
    </source>
</evidence>
<sequence>MTVSRRRATGALVALSVAAFTFVTTEVLPIGLLTVMADDLDRSRSEIGLLVSGYAGVVVLASIPLTRLTRHIPRRQLLTVALAIFVVAVLVSAAASSYWVLMAARLVIALTQALFWSVVGPTATGLFPPEARGRAVARLSIGAALSPVLGVPVGTWIGQQAGWRVAFLVMAAAGLATCVAVATLVPTYAPAEGGAARGTAPDARRYAVLVVACAVGVGGSLTAYTYVTPFLLDVSGFDPAALGPLLLVSGAAGVAGTLIVGRFLDRSPWGALAAPLTVTVAALLTLYALGAAKPVAVVAVALTVLAYAAFAAAVQYRTLQVAPGSTDLAGAGTSTAFNLGIAAGSLLGGGLVQTAGVRSVALAGAALAAAALALLLAEPRLARSAPSPTGAARTGSGRRLARR</sequence>
<dbReference type="Gene3D" id="1.20.1250.20">
    <property type="entry name" value="MFS general substrate transporter like domains"/>
    <property type="match status" value="1"/>
</dbReference>
<keyword evidence="4 7" id="KW-1133">Transmembrane helix</keyword>
<keyword evidence="2" id="KW-1003">Cell membrane</keyword>
<dbReference type="PANTHER" id="PTHR43124">
    <property type="entry name" value="PURINE EFFLUX PUMP PBUE"/>
    <property type="match status" value="1"/>
</dbReference>
<evidence type="ECO:0000256" key="3">
    <source>
        <dbReference type="ARBA" id="ARBA00022692"/>
    </source>
</evidence>
<keyword evidence="3 7" id="KW-0812">Transmembrane</keyword>
<dbReference type="PROSITE" id="PS50850">
    <property type="entry name" value="MFS"/>
    <property type="match status" value="1"/>
</dbReference>
<evidence type="ECO:0000256" key="4">
    <source>
        <dbReference type="ARBA" id="ARBA00022989"/>
    </source>
</evidence>
<dbReference type="InterPro" id="IPR011701">
    <property type="entry name" value="MFS"/>
</dbReference>
<organism evidence="9 10">
    <name type="scientific">Phytohabitans kaempferiae</name>
    <dbReference type="NCBI Taxonomy" id="1620943"/>
    <lineage>
        <taxon>Bacteria</taxon>
        <taxon>Bacillati</taxon>
        <taxon>Actinomycetota</taxon>
        <taxon>Actinomycetes</taxon>
        <taxon>Micromonosporales</taxon>
        <taxon>Micromonosporaceae</taxon>
    </lineage>
</organism>
<evidence type="ECO:0000256" key="7">
    <source>
        <dbReference type="SAM" id="Phobius"/>
    </source>
</evidence>
<keyword evidence="10" id="KW-1185">Reference proteome</keyword>
<feature type="transmembrane region" description="Helical" evidence="7">
    <location>
        <begin position="139"/>
        <end position="157"/>
    </location>
</feature>
<gene>
    <name evidence="9" type="ORF">ACFFIA_04660</name>
</gene>
<dbReference type="EMBL" id="JBHLUH010000005">
    <property type="protein sequence ID" value="MFC0526943.1"/>
    <property type="molecule type" value="Genomic_DNA"/>
</dbReference>
<dbReference type="Proteomes" id="UP001589867">
    <property type="component" value="Unassembled WGS sequence"/>
</dbReference>
<feature type="transmembrane region" description="Helical" evidence="7">
    <location>
        <begin position="239"/>
        <end position="260"/>
    </location>
</feature>
<evidence type="ECO:0000313" key="9">
    <source>
        <dbReference type="EMBL" id="MFC0526943.1"/>
    </source>
</evidence>
<feature type="transmembrane region" description="Helical" evidence="7">
    <location>
        <begin position="163"/>
        <end position="185"/>
    </location>
</feature>